<organism evidence="2 3">
    <name type="scientific">Musa balbisiana</name>
    <name type="common">Banana</name>
    <dbReference type="NCBI Taxonomy" id="52838"/>
    <lineage>
        <taxon>Eukaryota</taxon>
        <taxon>Viridiplantae</taxon>
        <taxon>Streptophyta</taxon>
        <taxon>Embryophyta</taxon>
        <taxon>Tracheophyta</taxon>
        <taxon>Spermatophyta</taxon>
        <taxon>Magnoliopsida</taxon>
        <taxon>Liliopsida</taxon>
        <taxon>Zingiberales</taxon>
        <taxon>Musaceae</taxon>
        <taxon>Musa</taxon>
    </lineage>
</organism>
<accession>A0A4S8I1P9</accession>
<feature type="compositionally biased region" description="Polar residues" evidence="1">
    <location>
        <begin position="190"/>
        <end position="214"/>
    </location>
</feature>
<feature type="region of interest" description="Disordered" evidence="1">
    <location>
        <begin position="172"/>
        <end position="285"/>
    </location>
</feature>
<dbReference type="InterPro" id="IPR052997">
    <property type="entry name" value="RRT15-like"/>
</dbReference>
<evidence type="ECO:0000256" key="1">
    <source>
        <dbReference type="SAM" id="MobiDB-lite"/>
    </source>
</evidence>
<dbReference type="Proteomes" id="UP000317650">
    <property type="component" value="Unassembled WGS sequence"/>
</dbReference>
<dbReference type="EMBL" id="PYDT01002590">
    <property type="protein sequence ID" value="THU42073.1"/>
    <property type="molecule type" value="Genomic_DNA"/>
</dbReference>
<dbReference type="STRING" id="52838.A0A4S8I1P9"/>
<protein>
    <submittedName>
        <fullName evidence="2">Uncharacterized protein</fullName>
    </submittedName>
</protein>
<reference evidence="2 3" key="1">
    <citation type="journal article" date="2019" name="Nat. Plants">
        <title>Genome sequencing of Musa balbisiana reveals subgenome evolution and function divergence in polyploid bananas.</title>
        <authorList>
            <person name="Yao X."/>
        </authorList>
    </citation>
    <scope>NUCLEOTIDE SEQUENCE [LARGE SCALE GENOMIC DNA]</scope>
    <source>
        <strain evidence="3">cv. DH-PKW</strain>
        <tissue evidence="2">Leaves</tissue>
    </source>
</reference>
<feature type="region of interest" description="Disordered" evidence="1">
    <location>
        <begin position="42"/>
        <end position="89"/>
    </location>
</feature>
<evidence type="ECO:0000313" key="2">
    <source>
        <dbReference type="EMBL" id="THU42073.1"/>
    </source>
</evidence>
<evidence type="ECO:0000313" key="3">
    <source>
        <dbReference type="Proteomes" id="UP000317650"/>
    </source>
</evidence>
<comment type="caution">
    <text evidence="2">The sequence shown here is derived from an EMBL/GenBank/DDBJ whole genome shotgun (WGS) entry which is preliminary data.</text>
</comment>
<gene>
    <name evidence="2" type="ORF">C4D60_Mb00t05420</name>
</gene>
<dbReference type="AlphaFoldDB" id="A0A4S8I1P9"/>
<sequence length="365" mass="38627">MSDSLVRVSRRVGWGAHWPMPRSRVYPAGHADGARHVLDRIDGIPSNERSVRASAVDADRIDPHPEPSGGPADRRSASDRGASPVPIRFPPGNFKHSLTLFSKSFSSFPRGSEPDGALTLPGAPFQGTWARSVAEDASPDYNSDDAAARFSSWADPGSLAVTKGILFIPSVVPPEGGSTSGCCRDEPDEQSLTHSRSSSSVGLDNDPSAGSPTETFRIPLVRTSSESAVRRPGKAPEGAVPGPSPGRHAATRSRRESSSSSPPTADGFGAGTPVPSPQSQSFSRSYGSVLPTSLAYIVPWARGCSPWRPDAVMSTTGRGRHSVLRIFKGRRGRTGRRATCGALPAAGPYLRLSRFQGGRAVKQKR</sequence>
<dbReference type="PANTHER" id="PTHR33047:SF42">
    <property type="entry name" value="PROTEIN TAR1"/>
    <property type="match status" value="1"/>
</dbReference>
<proteinExistence type="predicted"/>
<name>A0A4S8I1P9_MUSBA</name>
<keyword evidence="3" id="KW-1185">Reference proteome</keyword>
<dbReference type="PANTHER" id="PTHR33047">
    <property type="entry name" value="PROTEIN TAR1"/>
    <property type="match status" value="1"/>
</dbReference>